<dbReference type="AlphaFoldDB" id="A0A9J6A2Q6"/>
<feature type="disulfide bond" evidence="4">
    <location>
        <begin position="41"/>
        <end position="56"/>
    </location>
</feature>
<evidence type="ECO:0000256" key="2">
    <source>
        <dbReference type="ARBA" id="ARBA00022729"/>
    </source>
</evidence>
<feature type="disulfide bond" evidence="4">
    <location>
        <begin position="95"/>
        <end position="110"/>
    </location>
</feature>
<dbReference type="GO" id="GO:0008061">
    <property type="term" value="F:chitin binding"/>
    <property type="evidence" value="ECO:0007669"/>
    <property type="project" value="UniProtKB-UniRule"/>
</dbReference>
<feature type="signal peptide" evidence="5">
    <location>
        <begin position="1"/>
        <end position="22"/>
    </location>
</feature>
<comment type="caution">
    <text evidence="7">The sequence shown here is derived from an EMBL/GenBank/DDBJ whole genome shotgun (WGS) entry which is preliminary data.</text>
</comment>
<feature type="disulfide bond" evidence="4">
    <location>
        <begin position="299"/>
        <end position="314"/>
    </location>
</feature>
<evidence type="ECO:0000256" key="3">
    <source>
        <dbReference type="ARBA" id="ARBA00023157"/>
    </source>
</evidence>
<feature type="disulfide bond" evidence="4">
    <location>
        <begin position="50"/>
        <end position="62"/>
    </location>
</feature>
<feature type="disulfide bond" evidence="4">
    <location>
        <begin position="313"/>
        <end position="327"/>
    </location>
</feature>
<dbReference type="SUPFAM" id="SSF57016">
    <property type="entry name" value="Plant lectins/antimicrobial peptides"/>
    <property type="match status" value="6"/>
</dbReference>
<dbReference type="PANTHER" id="PTHR47849">
    <property type="entry name" value="CHITIN-BINDING LECTIN 1"/>
    <property type="match status" value="1"/>
</dbReference>
<feature type="disulfide bond" evidence="4">
    <location>
        <begin position="128"/>
        <end position="132"/>
    </location>
</feature>
<feature type="disulfide bond" evidence="4">
    <location>
        <begin position="55"/>
        <end position="69"/>
    </location>
</feature>
<sequence>MKGCINILGLTLFLIKIIIINSKKSLASSLSLRSDKDEQRCGFQSCYKKCPTGQCCSWPGYCGSTIKHCGSQYCKSQCPSPPSPPPPSPPPPGRCGVQAGGIKCPDGSCCGEEGWCGTTEYYCNPQWCQSQCKIPYLSTENRTIDDYECGRQGCYKKCPSGSCCSLWGYCGTTEKHCGKLWCQSQCPPPPPPPPPPPYAIGRCGMQAGGRKCPTGLCCSSSGWCGTTEYYCAKQWCQSQCNTITSSTKNSMGGTETFLLDGCINILGLTLFLIQIIISNSKKSLASSLPLRSDKDEQMCGYESCYEKCPTGQCCSWLGYCGTTYKHCGYEYCHLQCPSPPSPPPPSPPPPGRCGVQAGGIKCPDGSCCGEEGWCGTTEYYCNPQWCQSQCEIPYLSTENRTIGIIH</sequence>
<feature type="domain" description="Chitin-binding type-1" evidence="6">
    <location>
        <begin position="38"/>
        <end position="80"/>
    </location>
</feature>
<feature type="chain" id="PRO_5039924425" description="Chitin-binding type-1 domain-containing protein" evidence="5">
    <location>
        <begin position="23"/>
        <end position="406"/>
    </location>
</feature>
<feature type="disulfide bond" evidence="4">
    <location>
        <begin position="367"/>
        <end position="381"/>
    </location>
</feature>
<proteinExistence type="predicted"/>
<feature type="disulfide bond" evidence="4">
    <location>
        <begin position="104"/>
        <end position="116"/>
    </location>
</feature>
<accession>A0A9J6A2Q6</accession>
<gene>
    <name evidence="7" type="ORF">H5410_018395</name>
</gene>
<dbReference type="InterPro" id="IPR018371">
    <property type="entry name" value="Chitin-binding_1_CS"/>
</dbReference>
<dbReference type="PROSITE" id="PS50941">
    <property type="entry name" value="CHIT_BIND_I_2"/>
    <property type="match status" value="6"/>
</dbReference>
<feature type="disulfide bond" evidence="4">
    <location>
        <begin position="217"/>
        <end position="231"/>
    </location>
</feature>
<evidence type="ECO:0000313" key="8">
    <source>
        <dbReference type="Proteomes" id="UP000824120"/>
    </source>
</evidence>
<evidence type="ECO:0000256" key="1">
    <source>
        <dbReference type="ARBA" id="ARBA00022669"/>
    </source>
</evidence>
<feature type="disulfide bond" evidence="4">
    <location>
        <begin position="236"/>
        <end position="240"/>
    </location>
</feature>
<feature type="domain" description="Chitin-binding type-1" evidence="6">
    <location>
        <begin position="200"/>
        <end position="242"/>
    </location>
</feature>
<feature type="disulfide bond" evidence="4">
    <location>
        <begin position="203"/>
        <end position="218"/>
    </location>
</feature>
<dbReference type="SMART" id="SM00270">
    <property type="entry name" value="ChtBD1"/>
    <property type="match status" value="6"/>
</dbReference>
<feature type="disulfide bond" evidence="4">
    <location>
        <begin position="109"/>
        <end position="123"/>
    </location>
</feature>
<keyword evidence="3 4" id="KW-1015">Disulfide bond</keyword>
<feature type="disulfide bond" evidence="4">
    <location>
        <begin position="74"/>
        <end position="78"/>
    </location>
</feature>
<dbReference type="PANTHER" id="PTHR47849:SF8">
    <property type="entry name" value="LECTIN"/>
    <property type="match status" value="1"/>
</dbReference>
<dbReference type="PROSITE" id="PS00026">
    <property type="entry name" value="CHIT_BIND_I_1"/>
    <property type="match status" value="1"/>
</dbReference>
<feature type="disulfide bond" evidence="4">
    <location>
        <begin position="308"/>
        <end position="320"/>
    </location>
</feature>
<dbReference type="Proteomes" id="UP000824120">
    <property type="component" value="Chromosome 3"/>
</dbReference>
<feature type="domain" description="Chitin-binding type-1" evidence="6">
    <location>
        <begin position="296"/>
        <end position="338"/>
    </location>
</feature>
<keyword evidence="8" id="KW-1185">Reference proteome</keyword>
<feature type="domain" description="Chitin-binding type-1" evidence="6">
    <location>
        <begin position="146"/>
        <end position="188"/>
    </location>
</feature>
<feature type="disulfide bond" evidence="4">
    <location>
        <begin position="386"/>
        <end position="390"/>
    </location>
</feature>
<dbReference type="InterPro" id="IPR001002">
    <property type="entry name" value="Chitin-bd_1"/>
</dbReference>
<feature type="disulfide bond" evidence="4">
    <location>
        <begin position="362"/>
        <end position="374"/>
    </location>
</feature>
<evidence type="ECO:0000256" key="5">
    <source>
        <dbReference type="SAM" id="SignalP"/>
    </source>
</evidence>
<feature type="disulfide bond" evidence="4">
    <location>
        <begin position="149"/>
        <end position="164"/>
    </location>
</feature>
<evidence type="ECO:0000256" key="4">
    <source>
        <dbReference type="PROSITE-ProRule" id="PRU00261"/>
    </source>
</evidence>
<dbReference type="InterPro" id="IPR036861">
    <property type="entry name" value="Endochitinase-like_sf"/>
</dbReference>
<feature type="disulfide bond" evidence="4">
    <location>
        <begin position="182"/>
        <end position="186"/>
    </location>
</feature>
<protein>
    <recommendedName>
        <fullName evidence="6">Chitin-binding type-1 domain-containing protein</fullName>
    </recommendedName>
</protein>
<dbReference type="CDD" id="cd00035">
    <property type="entry name" value="ChtBD1"/>
    <property type="match status" value="2"/>
</dbReference>
<feature type="disulfide bond" evidence="4">
    <location>
        <begin position="158"/>
        <end position="170"/>
    </location>
</feature>
<feature type="domain" description="Chitin-binding type-1" evidence="6">
    <location>
        <begin position="92"/>
        <end position="134"/>
    </location>
</feature>
<feature type="domain" description="Chitin-binding type-1" evidence="6">
    <location>
        <begin position="350"/>
        <end position="392"/>
    </location>
</feature>
<dbReference type="Pfam" id="PF00187">
    <property type="entry name" value="Chitin_bind_1"/>
    <property type="match status" value="4"/>
</dbReference>
<dbReference type="Gene3D" id="3.30.60.10">
    <property type="entry name" value="Endochitinase-like"/>
    <property type="match status" value="6"/>
</dbReference>
<dbReference type="EMBL" id="JACXVP010000003">
    <property type="protein sequence ID" value="KAG5618571.1"/>
    <property type="molecule type" value="Genomic_DNA"/>
</dbReference>
<evidence type="ECO:0000259" key="6">
    <source>
        <dbReference type="PROSITE" id="PS50941"/>
    </source>
</evidence>
<feature type="disulfide bond" evidence="4">
    <location>
        <begin position="212"/>
        <end position="224"/>
    </location>
</feature>
<reference evidence="7 8" key="1">
    <citation type="submission" date="2020-09" db="EMBL/GenBank/DDBJ databases">
        <title>De no assembly of potato wild relative species, Solanum commersonii.</title>
        <authorList>
            <person name="Cho K."/>
        </authorList>
    </citation>
    <scope>NUCLEOTIDE SEQUENCE [LARGE SCALE GENOMIC DNA]</scope>
    <source>
        <strain evidence="7">LZ3.2</strain>
        <tissue evidence="7">Leaf</tissue>
    </source>
</reference>
<keyword evidence="1 4" id="KW-0147">Chitin-binding</keyword>
<dbReference type="OrthoDB" id="1193027at2759"/>
<feature type="disulfide bond" evidence="4">
    <location>
        <begin position="163"/>
        <end position="177"/>
    </location>
</feature>
<name>A0A9J6A2Q6_SOLCO</name>
<evidence type="ECO:0000313" key="7">
    <source>
        <dbReference type="EMBL" id="KAG5618571.1"/>
    </source>
</evidence>
<feature type="disulfide bond" evidence="4">
    <location>
        <begin position="353"/>
        <end position="368"/>
    </location>
</feature>
<keyword evidence="2 5" id="KW-0732">Signal</keyword>
<organism evidence="7 8">
    <name type="scientific">Solanum commersonii</name>
    <name type="common">Commerson's wild potato</name>
    <name type="synonym">Commerson's nightshade</name>
    <dbReference type="NCBI Taxonomy" id="4109"/>
    <lineage>
        <taxon>Eukaryota</taxon>
        <taxon>Viridiplantae</taxon>
        <taxon>Streptophyta</taxon>
        <taxon>Embryophyta</taxon>
        <taxon>Tracheophyta</taxon>
        <taxon>Spermatophyta</taxon>
        <taxon>Magnoliopsida</taxon>
        <taxon>eudicotyledons</taxon>
        <taxon>Gunneridae</taxon>
        <taxon>Pentapetalae</taxon>
        <taxon>asterids</taxon>
        <taxon>lamiids</taxon>
        <taxon>Solanales</taxon>
        <taxon>Solanaceae</taxon>
        <taxon>Solanoideae</taxon>
        <taxon>Solaneae</taxon>
        <taxon>Solanum</taxon>
    </lineage>
</organism>
<feature type="disulfide bond" evidence="4">
    <location>
        <begin position="332"/>
        <end position="336"/>
    </location>
</feature>